<dbReference type="Proteomes" id="UP000706124">
    <property type="component" value="Unassembled WGS sequence"/>
</dbReference>
<proteinExistence type="predicted"/>
<organism evidence="3 4">
    <name type="scientific">Claviceps pazoutovae</name>
    <dbReference type="NCBI Taxonomy" id="1649127"/>
    <lineage>
        <taxon>Eukaryota</taxon>
        <taxon>Fungi</taxon>
        <taxon>Dikarya</taxon>
        <taxon>Ascomycota</taxon>
        <taxon>Pezizomycotina</taxon>
        <taxon>Sordariomycetes</taxon>
        <taxon>Hypocreomycetidae</taxon>
        <taxon>Hypocreales</taxon>
        <taxon>Clavicipitaceae</taxon>
        <taxon>Claviceps</taxon>
    </lineage>
</organism>
<accession>A0A9P7M8N8</accession>
<evidence type="ECO:0000256" key="2">
    <source>
        <dbReference type="SAM" id="Phobius"/>
    </source>
</evidence>
<dbReference type="AlphaFoldDB" id="A0A9P7M8N8"/>
<keyword evidence="2" id="KW-0472">Membrane</keyword>
<comment type="caution">
    <text evidence="3">The sequence shown here is derived from an EMBL/GenBank/DDBJ whole genome shotgun (WGS) entry which is preliminary data.</text>
</comment>
<name>A0A9P7M8N8_9HYPO</name>
<feature type="compositionally biased region" description="Basic and acidic residues" evidence="1">
    <location>
        <begin position="35"/>
        <end position="45"/>
    </location>
</feature>
<dbReference type="EMBL" id="SRPO01000380">
    <property type="protein sequence ID" value="KAG5933283.1"/>
    <property type="molecule type" value="Genomic_DNA"/>
</dbReference>
<gene>
    <name evidence="3" type="ORF">E4U60_004566</name>
</gene>
<reference evidence="3 4" key="1">
    <citation type="journal article" date="2020" name="bioRxiv">
        <title>Whole genome comparisons of ergot fungi reveals the divergence and evolution of species within the genus Claviceps are the result of varying mechanisms driving genome evolution and host range expansion.</title>
        <authorList>
            <person name="Wyka S.A."/>
            <person name="Mondo S.J."/>
            <person name="Liu M."/>
            <person name="Dettman J."/>
            <person name="Nalam V."/>
            <person name="Broders K.D."/>
        </authorList>
    </citation>
    <scope>NUCLEOTIDE SEQUENCE [LARGE SCALE GENOMIC DNA]</scope>
    <source>
        <strain evidence="3 4">CCC 1485</strain>
    </source>
</reference>
<evidence type="ECO:0000256" key="1">
    <source>
        <dbReference type="SAM" id="MobiDB-lite"/>
    </source>
</evidence>
<keyword evidence="4" id="KW-1185">Reference proteome</keyword>
<keyword evidence="2" id="KW-1133">Transmembrane helix</keyword>
<feature type="transmembrane region" description="Helical" evidence="2">
    <location>
        <begin position="89"/>
        <end position="110"/>
    </location>
</feature>
<keyword evidence="2" id="KW-0812">Transmembrane</keyword>
<evidence type="ECO:0000313" key="3">
    <source>
        <dbReference type="EMBL" id="KAG5933283.1"/>
    </source>
</evidence>
<feature type="region of interest" description="Disordered" evidence="1">
    <location>
        <begin position="22"/>
        <end position="45"/>
    </location>
</feature>
<protein>
    <submittedName>
        <fullName evidence="3">Uncharacterized protein</fullName>
    </submittedName>
</protein>
<evidence type="ECO:0000313" key="4">
    <source>
        <dbReference type="Proteomes" id="UP000706124"/>
    </source>
</evidence>
<sequence length="130" mass="14556">MDEKTLIMKSMVNALTYQANKQEDKQQVSFTTQQKSEDKAKNNGKGKEKILECGCVVPFNRSYSKSKCWRLHPELTPERVLRRQKNNSTTATAAASVVALGLLLGLLMGGKRDLLLILLLIGLIRQSIDH</sequence>